<feature type="binding site" evidence="7">
    <location>
        <begin position="188"/>
        <end position="189"/>
    </location>
    <ligand>
        <name>substrate</name>
    </ligand>
</feature>
<dbReference type="InterPro" id="IPR004391">
    <property type="entry name" value="Glu_race"/>
</dbReference>
<dbReference type="SUPFAM" id="SSF53681">
    <property type="entry name" value="Aspartate/glutamate racemase"/>
    <property type="match status" value="2"/>
</dbReference>
<dbReference type="RefSeq" id="WP_380696995.1">
    <property type="nucleotide sequence ID" value="NZ_JBHRYR010000003.1"/>
</dbReference>
<protein>
    <recommendedName>
        <fullName evidence="2 7">Glutamate racemase</fullName>
        <ecNumber evidence="2 7">5.1.1.3</ecNumber>
    </recommendedName>
</protein>
<feature type="binding site" evidence="7">
    <location>
        <begin position="42"/>
        <end position="43"/>
    </location>
    <ligand>
        <name>substrate</name>
    </ligand>
</feature>
<evidence type="ECO:0000313" key="8">
    <source>
        <dbReference type="EMBL" id="MFC3853644.1"/>
    </source>
</evidence>
<feature type="active site" description="Proton donor/acceptor" evidence="7">
    <location>
        <position position="187"/>
    </location>
</feature>
<evidence type="ECO:0000256" key="7">
    <source>
        <dbReference type="HAMAP-Rule" id="MF_00258"/>
    </source>
</evidence>
<dbReference type="InterPro" id="IPR015942">
    <property type="entry name" value="Asp/Glu/hydantoin_racemase"/>
</dbReference>
<comment type="function">
    <text evidence="7">Provides the (R)-glutamate required for cell wall biosynthesis.</text>
</comment>
<evidence type="ECO:0000256" key="5">
    <source>
        <dbReference type="ARBA" id="ARBA00023235"/>
    </source>
</evidence>
<proteinExistence type="inferred from homology"/>
<evidence type="ECO:0000256" key="1">
    <source>
        <dbReference type="ARBA" id="ARBA00001602"/>
    </source>
</evidence>
<dbReference type="InterPro" id="IPR001920">
    <property type="entry name" value="Asp/Glu_race"/>
</dbReference>
<dbReference type="HAMAP" id="MF_00258">
    <property type="entry name" value="Glu_racemase"/>
    <property type="match status" value="1"/>
</dbReference>
<dbReference type="EMBL" id="JBHRYR010000003">
    <property type="protein sequence ID" value="MFC3853644.1"/>
    <property type="molecule type" value="Genomic_DNA"/>
</dbReference>
<reference evidence="9" key="1">
    <citation type="journal article" date="2019" name="Int. J. Syst. Evol. Microbiol.">
        <title>The Global Catalogue of Microorganisms (GCM) 10K type strain sequencing project: providing services to taxonomists for standard genome sequencing and annotation.</title>
        <authorList>
            <consortium name="The Broad Institute Genomics Platform"/>
            <consortium name="The Broad Institute Genome Sequencing Center for Infectious Disease"/>
            <person name="Wu L."/>
            <person name="Ma J."/>
        </authorList>
    </citation>
    <scope>NUCLEOTIDE SEQUENCE [LARGE SCALE GENOMIC DNA]</scope>
    <source>
        <strain evidence="9">IBRC 10765</strain>
    </source>
</reference>
<comment type="caution">
    <text evidence="8">The sequence shown here is derived from an EMBL/GenBank/DDBJ whole genome shotgun (WGS) entry which is preliminary data.</text>
</comment>
<dbReference type="InterPro" id="IPR018187">
    <property type="entry name" value="Asp/Glu_racemase_AS_1"/>
</dbReference>
<dbReference type="PANTHER" id="PTHR21198:SF2">
    <property type="entry name" value="GLUTAMATE RACEMASE"/>
    <property type="match status" value="1"/>
</dbReference>
<dbReference type="PANTHER" id="PTHR21198">
    <property type="entry name" value="GLUTAMATE RACEMASE"/>
    <property type="match status" value="1"/>
</dbReference>
<dbReference type="GO" id="GO:0008881">
    <property type="term" value="F:glutamate racemase activity"/>
    <property type="evidence" value="ECO:0007669"/>
    <property type="project" value="UniProtKB-EC"/>
</dbReference>
<dbReference type="InterPro" id="IPR033134">
    <property type="entry name" value="Asp/Glu_racemase_AS_2"/>
</dbReference>
<evidence type="ECO:0000256" key="3">
    <source>
        <dbReference type="ARBA" id="ARBA00022960"/>
    </source>
</evidence>
<keyword evidence="4 7" id="KW-0573">Peptidoglycan synthesis</keyword>
<organism evidence="8 9">
    <name type="scientific">Saccharospirillum mangrovi</name>
    <dbReference type="NCBI Taxonomy" id="2161747"/>
    <lineage>
        <taxon>Bacteria</taxon>
        <taxon>Pseudomonadati</taxon>
        <taxon>Pseudomonadota</taxon>
        <taxon>Gammaproteobacteria</taxon>
        <taxon>Oceanospirillales</taxon>
        <taxon>Saccharospirillaceae</taxon>
        <taxon>Saccharospirillum</taxon>
    </lineage>
</organism>
<comment type="similarity">
    <text evidence="7">Belongs to the aspartate/glutamate racemases family.</text>
</comment>
<accession>A0ABV7ZZE0</accession>
<feature type="active site" description="Proton donor/acceptor" evidence="7">
    <location>
        <position position="73"/>
    </location>
</feature>
<keyword evidence="6 7" id="KW-0961">Cell wall biogenesis/degradation</keyword>
<name>A0ABV7ZZE0_9GAMM</name>
<feature type="binding site" evidence="7">
    <location>
        <begin position="74"/>
        <end position="75"/>
    </location>
    <ligand>
        <name>substrate</name>
    </ligand>
</feature>
<keyword evidence="5 7" id="KW-0413">Isomerase</keyword>
<comment type="pathway">
    <text evidence="7">Cell wall biogenesis; peptidoglycan biosynthesis.</text>
</comment>
<dbReference type="Proteomes" id="UP001595617">
    <property type="component" value="Unassembled WGS sequence"/>
</dbReference>
<dbReference type="PROSITE" id="PS00923">
    <property type="entry name" value="ASP_GLU_RACEMASE_1"/>
    <property type="match status" value="1"/>
</dbReference>
<keyword evidence="9" id="KW-1185">Reference proteome</keyword>
<evidence type="ECO:0000256" key="2">
    <source>
        <dbReference type="ARBA" id="ARBA00013090"/>
    </source>
</evidence>
<evidence type="ECO:0000313" key="9">
    <source>
        <dbReference type="Proteomes" id="UP001595617"/>
    </source>
</evidence>
<gene>
    <name evidence="7 8" type="primary">murI</name>
    <name evidence="8" type="ORF">ACFOOG_12435</name>
</gene>
<evidence type="ECO:0000256" key="4">
    <source>
        <dbReference type="ARBA" id="ARBA00022984"/>
    </source>
</evidence>
<feature type="binding site" evidence="7">
    <location>
        <begin position="10"/>
        <end position="11"/>
    </location>
    <ligand>
        <name>substrate</name>
    </ligand>
</feature>
<dbReference type="EC" id="5.1.1.3" evidence="2 7"/>
<dbReference type="NCBIfam" id="TIGR00067">
    <property type="entry name" value="glut_race"/>
    <property type="match status" value="1"/>
</dbReference>
<comment type="catalytic activity">
    <reaction evidence="1 7">
        <text>L-glutamate = D-glutamate</text>
        <dbReference type="Rhea" id="RHEA:12813"/>
        <dbReference type="ChEBI" id="CHEBI:29985"/>
        <dbReference type="ChEBI" id="CHEBI:29986"/>
        <dbReference type="EC" id="5.1.1.3"/>
    </reaction>
</comment>
<sequence>MNNAPIGVFDSGLGGLTVLAELRRLLPHEDMIYLGDTARVPYGTKSSASVTQYALQVAKKLRLQDIKMLVVACNTASAMALPAIQAALPDLPVIGVIEPGAQRAVNTSQNGHIGVIATEGTISRGAYTSAIHHLHEDAVVTGQACSLFVSLVEEGWISGPIVTEIVRTYLEPFFTLDTPVDTLVLGCTHYPVLRSVIAEVMGPEVRLVDSAETTANVVRDYLQTSGLRAERSVSGYTEFQVTDGPERFARVAGIFLGHEVESGLVHLVDL</sequence>
<dbReference type="PROSITE" id="PS00924">
    <property type="entry name" value="ASP_GLU_RACEMASE_2"/>
    <property type="match status" value="1"/>
</dbReference>
<keyword evidence="3 7" id="KW-0133">Cell shape</keyword>
<dbReference type="Gene3D" id="3.40.50.1860">
    <property type="match status" value="2"/>
</dbReference>
<evidence type="ECO:0000256" key="6">
    <source>
        <dbReference type="ARBA" id="ARBA00023316"/>
    </source>
</evidence>
<dbReference type="Pfam" id="PF01177">
    <property type="entry name" value="Asp_Glu_race"/>
    <property type="match status" value="1"/>
</dbReference>